<sequence length="346" mass="40134">MVYLREILKHNREKLIQYKNIELAAYWHIRSFEDLPNQTFELSPEEEIALVGYKKESAEISKVIALVSKPPIKGISATSNIYKFSGLYLCAKNQLREQMIEKYQQGDLKQKYFLSKIEPSLQVQLSKEVLGLHDNSLAVLINTVFDINTVKETELNIALQSATLGADIDVQLQILLEDIENALLQTKFVNKSADEMVRDVLNNFSNAIQKIISGRRLNHPNFIIEDEYDVQDILYVILKSLFPNLRDEDPISKVGGKSTKIDLILREEKILIEVKMIKVKDSNETHFIEQLKVDFESYHQCKWMRKLFCFVYDPYKKTRDISNFNDLNGERTKGENNFNVEVIVVH</sequence>
<name>A0A502F1V2_9FLAO</name>
<gene>
    <name evidence="1" type="ORF">EAH81_06270</name>
</gene>
<dbReference type="OrthoDB" id="2678579at2"/>
<dbReference type="Proteomes" id="UP000319700">
    <property type="component" value="Unassembled WGS sequence"/>
</dbReference>
<evidence type="ECO:0000313" key="2">
    <source>
        <dbReference type="Proteomes" id="UP000319700"/>
    </source>
</evidence>
<proteinExistence type="predicted"/>
<dbReference type="RefSeq" id="WP_140504887.1">
    <property type="nucleotide sequence ID" value="NZ_RCZH01000003.1"/>
</dbReference>
<evidence type="ECO:0000313" key="1">
    <source>
        <dbReference type="EMBL" id="TPG44148.1"/>
    </source>
</evidence>
<accession>A0A502F1V2</accession>
<comment type="caution">
    <text evidence="1">The sequence shown here is derived from an EMBL/GenBank/DDBJ whole genome shotgun (WGS) entry which is preliminary data.</text>
</comment>
<organism evidence="1 2">
    <name type="scientific">Flavobacterium pectinovorum</name>
    <dbReference type="NCBI Taxonomy" id="29533"/>
    <lineage>
        <taxon>Bacteria</taxon>
        <taxon>Pseudomonadati</taxon>
        <taxon>Bacteroidota</taxon>
        <taxon>Flavobacteriia</taxon>
        <taxon>Flavobacteriales</taxon>
        <taxon>Flavobacteriaceae</taxon>
        <taxon>Flavobacterium</taxon>
    </lineage>
</organism>
<keyword evidence="2" id="KW-1185">Reference proteome</keyword>
<dbReference type="EMBL" id="RCZH01000003">
    <property type="protein sequence ID" value="TPG44148.1"/>
    <property type="molecule type" value="Genomic_DNA"/>
</dbReference>
<dbReference type="AlphaFoldDB" id="A0A502F1V2"/>
<protein>
    <submittedName>
        <fullName evidence="1">Uncharacterized protein</fullName>
    </submittedName>
</protein>
<reference evidence="1 2" key="1">
    <citation type="journal article" date="2019" name="Environ. Microbiol.">
        <title>Species interactions and distinct microbial communities in high Arctic permafrost affected cryosols are associated with the CH4 and CO2 gas fluxes.</title>
        <authorList>
            <person name="Altshuler I."/>
            <person name="Hamel J."/>
            <person name="Turney S."/>
            <person name="Magnuson E."/>
            <person name="Levesque R."/>
            <person name="Greer C."/>
            <person name="Whyte L.G."/>
        </authorList>
    </citation>
    <scope>NUCLEOTIDE SEQUENCE [LARGE SCALE GENOMIC DNA]</scope>
    <source>
        <strain evidence="1 2">42</strain>
    </source>
</reference>
<dbReference type="Pfam" id="PF18742">
    <property type="entry name" value="DpnII-MboI"/>
    <property type="match status" value="1"/>
</dbReference>